<dbReference type="RefSeq" id="WP_092889385.1">
    <property type="nucleotide sequence ID" value="NZ_FOOI01000022.1"/>
</dbReference>
<comment type="similarity">
    <text evidence="1">Belongs to the CutC family.</text>
</comment>
<dbReference type="PANTHER" id="PTHR12598">
    <property type="entry name" value="COPPER HOMEOSTASIS PROTEIN CUTC"/>
    <property type="match status" value="1"/>
</dbReference>
<evidence type="ECO:0000313" key="3">
    <source>
        <dbReference type="EMBL" id="NYH81242.1"/>
    </source>
</evidence>
<evidence type="ECO:0000313" key="6">
    <source>
        <dbReference type="Proteomes" id="UP000533017"/>
    </source>
</evidence>
<evidence type="ECO:0000313" key="5">
    <source>
        <dbReference type="Proteomes" id="UP000199052"/>
    </source>
</evidence>
<name>A0A1I3B520_9ACTN</name>
<dbReference type="GO" id="GO:0005507">
    <property type="term" value="F:copper ion binding"/>
    <property type="evidence" value="ECO:0007669"/>
    <property type="project" value="TreeGrafter"/>
</dbReference>
<dbReference type="Gene3D" id="3.20.20.380">
    <property type="entry name" value="Copper homeostasis (CutC) domain"/>
    <property type="match status" value="1"/>
</dbReference>
<proteinExistence type="inferred from homology"/>
<reference evidence="4 5" key="1">
    <citation type="submission" date="2016-10" db="EMBL/GenBank/DDBJ databases">
        <authorList>
            <person name="de Groot N.N."/>
        </authorList>
    </citation>
    <scope>NUCLEOTIDE SEQUENCE [LARGE SCALE GENOMIC DNA]</scope>
    <source>
        <strain evidence="4 5">CPCC 202808</strain>
    </source>
</reference>
<dbReference type="Proteomes" id="UP000199052">
    <property type="component" value="Unassembled WGS sequence"/>
</dbReference>
<dbReference type="EMBL" id="FOOI01000022">
    <property type="protein sequence ID" value="SFH57186.1"/>
    <property type="molecule type" value="Genomic_DNA"/>
</dbReference>
<dbReference type="EMBL" id="JACBZA010000001">
    <property type="protein sequence ID" value="NYH81242.1"/>
    <property type="molecule type" value="Genomic_DNA"/>
</dbReference>
<reference evidence="3 6" key="2">
    <citation type="submission" date="2020-07" db="EMBL/GenBank/DDBJ databases">
        <title>Sequencing the genomes of 1000 actinobacteria strains.</title>
        <authorList>
            <person name="Klenk H.-P."/>
        </authorList>
    </citation>
    <scope>NUCLEOTIDE SEQUENCE [LARGE SCALE GENOMIC DNA]</scope>
    <source>
        <strain evidence="3 6">DSM 45117</strain>
    </source>
</reference>
<evidence type="ECO:0000256" key="1">
    <source>
        <dbReference type="ARBA" id="ARBA00007768"/>
    </source>
</evidence>
<dbReference type="Pfam" id="PF03932">
    <property type="entry name" value="CutC"/>
    <property type="match status" value="1"/>
</dbReference>
<dbReference type="Proteomes" id="UP000533017">
    <property type="component" value="Unassembled WGS sequence"/>
</dbReference>
<dbReference type="OrthoDB" id="9815677at2"/>
<sequence>MTRPLLEVIALGVADAVAAEDGGADRVELVTDMDADGLSPEPSVVEEIRRRTNIPLRVMLRLSDTFSATGAEVTRLRGLASSYVAAGADGFVLGFLTGTLEIDQETTGALVEEFPDRPWTFHRAVDHALEPDRAWHDLRQLAGLTHVLTAGSPRGMEAGLDDLTRRAKSDPFATDRIMAGGGLRAEHVPWLAQSGIRAFHVGTAVRPDRSWKAYADASYVRAWRTLVDDEVARALDLLSTGTVKESGTGTEL</sequence>
<protein>
    <recommendedName>
        <fullName evidence="2">Copper homeostasis protein cutC homolog</fullName>
    </recommendedName>
</protein>
<dbReference type="STRING" id="504797.SAMN05421678_12229"/>
<organism evidence="4 5">
    <name type="scientific">Actinopolymorpha cephalotaxi</name>
    <dbReference type="NCBI Taxonomy" id="504797"/>
    <lineage>
        <taxon>Bacteria</taxon>
        <taxon>Bacillati</taxon>
        <taxon>Actinomycetota</taxon>
        <taxon>Actinomycetes</taxon>
        <taxon>Propionibacteriales</taxon>
        <taxon>Actinopolymorphaceae</taxon>
        <taxon>Actinopolymorpha</taxon>
    </lineage>
</organism>
<dbReference type="InterPro" id="IPR036822">
    <property type="entry name" value="CutC-like_dom_sf"/>
</dbReference>
<dbReference type="AlphaFoldDB" id="A0A1I3B520"/>
<dbReference type="SUPFAM" id="SSF110395">
    <property type="entry name" value="CutC-like"/>
    <property type="match status" value="1"/>
</dbReference>
<evidence type="ECO:0000313" key="4">
    <source>
        <dbReference type="EMBL" id="SFH57186.1"/>
    </source>
</evidence>
<dbReference type="PANTHER" id="PTHR12598:SF0">
    <property type="entry name" value="COPPER HOMEOSTASIS PROTEIN CUTC HOMOLOG"/>
    <property type="match status" value="1"/>
</dbReference>
<dbReference type="InterPro" id="IPR005627">
    <property type="entry name" value="CutC-like"/>
</dbReference>
<gene>
    <name evidence="3" type="ORF">FHR37_000093</name>
    <name evidence="4" type="ORF">SAMN05421678_12229</name>
</gene>
<evidence type="ECO:0000256" key="2">
    <source>
        <dbReference type="ARBA" id="ARBA00019014"/>
    </source>
</evidence>
<accession>A0A1I3B520</accession>
<keyword evidence="6" id="KW-1185">Reference proteome</keyword>